<reference evidence="1 2" key="1">
    <citation type="submission" date="2023-06" db="EMBL/GenBank/DDBJ databases">
        <title>Identification and characterization of horizontal gene transfer across gut microbiota members of farm animals based on homology search.</title>
        <authorList>
            <person name="Schwarzerova J."/>
            <person name="Nykrynova M."/>
            <person name="Jureckova K."/>
            <person name="Cejkova D."/>
            <person name="Rychlik I."/>
        </authorList>
    </citation>
    <scope>NUCLEOTIDE SEQUENCE [LARGE SCALE GENOMIC DNA]</scope>
    <source>
        <strain evidence="1 2">153_Feed</strain>
    </source>
</reference>
<comment type="caution">
    <text evidence="1">The sequence shown here is derived from an EMBL/GenBank/DDBJ whole genome shotgun (WGS) entry which is preliminary data.</text>
</comment>
<proteinExistence type="predicted"/>
<gene>
    <name evidence="1" type="ORF">QUW25_00235</name>
</gene>
<dbReference type="Gene3D" id="1.10.8.290">
    <property type="entry name" value="uncharacterized protein sp1917 domain"/>
    <property type="match status" value="1"/>
</dbReference>
<dbReference type="PIRSF" id="PIRSF033199">
    <property type="entry name" value="UCP033199"/>
    <property type="match status" value="1"/>
</dbReference>
<dbReference type="InterPro" id="IPR014580">
    <property type="entry name" value="UCP033199"/>
</dbReference>
<protein>
    <submittedName>
        <fullName evidence="1">DUF2200 domain-containing protein</fullName>
    </submittedName>
</protein>
<dbReference type="InterPro" id="IPR023204">
    <property type="entry name" value="SP1917_dom_sf"/>
</dbReference>
<accession>A0ABT7V0K3</accession>
<reference evidence="1 2" key="3">
    <citation type="submission" date="2023-06" db="EMBL/GenBank/DDBJ databases">
        <authorList>
            <person name="Zeman M."/>
            <person name="Kubasova T."/>
            <person name="Jahodarova E."/>
            <person name="Nykrynova M."/>
            <person name="Rychlik I."/>
        </authorList>
    </citation>
    <scope>NUCLEOTIDE SEQUENCE [LARGE SCALE GENOMIC DNA]</scope>
    <source>
        <strain evidence="1 2">153_Feed</strain>
    </source>
</reference>
<dbReference type="EMBL" id="JAUDEA010000001">
    <property type="protein sequence ID" value="MDM8270118.1"/>
    <property type="molecule type" value="Genomic_DNA"/>
</dbReference>
<evidence type="ECO:0000313" key="1">
    <source>
        <dbReference type="EMBL" id="MDM8270118.1"/>
    </source>
</evidence>
<dbReference type="Proteomes" id="UP001529256">
    <property type="component" value="Unassembled WGS sequence"/>
</dbReference>
<keyword evidence="2" id="KW-1185">Reference proteome</keyword>
<name>A0ABT7V0K3_9ACTN</name>
<dbReference type="Pfam" id="PF09966">
    <property type="entry name" value="DUF2200"/>
    <property type="match status" value="1"/>
</dbReference>
<reference evidence="2" key="2">
    <citation type="submission" date="2023-06" db="EMBL/GenBank/DDBJ databases">
        <title>Identification and characterization of horizontal gene transfer across gut microbiota members of farm animals based on homology search.</title>
        <authorList>
            <person name="Zeman M."/>
            <person name="Kubasova T."/>
            <person name="Jahodarova E."/>
            <person name="Nykrynova M."/>
            <person name="Rychlik I."/>
        </authorList>
    </citation>
    <scope>NUCLEOTIDE SEQUENCE [LARGE SCALE GENOMIC DNA]</scope>
    <source>
        <strain evidence="2">153_Feed</strain>
    </source>
</reference>
<evidence type="ECO:0000313" key="2">
    <source>
        <dbReference type="Proteomes" id="UP001529256"/>
    </source>
</evidence>
<organism evidence="1 2">
    <name type="scientific">Thermophilibacter provencensis</name>
    <dbReference type="NCBI Taxonomy" id="1852386"/>
    <lineage>
        <taxon>Bacteria</taxon>
        <taxon>Bacillati</taxon>
        <taxon>Actinomycetota</taxon>
        <taxon>Coriobacteriia</taxon>
        <taxon>Coriobacteriales</taxon>
        <taxon>Atopobiaceae</taxon>
        <taxon>Thermophilibacter</taxon>
    </lineage>
</organism>
<dbReference type="RefSeq" id="WP_289510225.1">
    <property type="nucleotide sequence ID" value="NZ_JAUDEA010000001.1"/>
</dbReference>
<sequence>MARKPIAEMSFSQVYPLLVQKAERKGRTRAEVDAACCWLTGYDEAGLARQLERGVTYRELFDEAPKLNPNRTLITGKVCGVDVATIEDPVEQNARYLDKLVDELARGRALEKILRS</sequence>